<evidence type="ECO:0000313" key="2">
    <source>
        <dbReference type="Proteomes" id="UP000294901"/>
    </source>
</evidence>
<dbReference type="OrthoDB" id="3265421at2"/>
<reference evidence="1 2" key="1">
    <citation type="submission" date="2019-03" db="EMBL/GenBank/DDBJ databases">
        <title>Sequencing the genomes of 1000 actinobacteria strains.</title>
        <authorList>
            <person name="Klenk H.-P."/>
        </authorList>
    </citation>
    <scope>NUCLEOTIDE SEQUENCE [LARGE SCALE GENOMIC DNA]</scope>
    <source>
        <strain evidence="1 2">DSM 43805</strain>
    </source>
</reference>
<accession>A0A4V6PSW4</accession>
<dbReference type="RefSeq" id="WP_133873843.1">
    <property type="nucleotide sequence ID" value="NZ_BOMD01000054.1"/>
</dbReference>
<dbReference type="EMBL" id="SNWR01000001">
    <property type="protein sequence ID" value="TDO39528.1"/>
    <property type="molecule type" value="Genomic_DNA"/>
</dbReference>
<proteinExistence type="predicted"/>
<name>A0A4V6PSW4_9ACTN</name>
<dbReference type="Proteomes" id="UP000294901">
    <property type="component" value="Unassembled WGS sequence"/>
</dbReference>
<dbReference type="AlphaFoldDB" id="A0A4V6PSW4"/>
<keyword evidence="2" id="KW-1185">Reference proteome</keyword>
<sequence>MLVPGTPMWNITLDNEANDAASLFSHGLAITAGIRRDYHDAVAAMSLLALGTEKLVKLTIGIARVDRGEGWPSRRDMRNLGHGIVAADGHARATLDLSRSTAPVHLDELRRAVEADPVVTVVLAALERFGENGRFFFLDSLGDSPQQTTSPHMLWAGMVSSIMRADPQMTARMTTPEEMESRADLNEVIVASLTGWWEFYRAAWTTGAIGENAKKYSQTLRLAAN</sequence>
<evidence type="ECO:0000313" key="1">
    <source>
        <dbReference type="EMBL" id="TDO39528.1"/>
    </source>
</evidence>
<gene>
    <name evidence="1" type="ORF">C8E87_3219</name>
</gene>
<comment type="caution">
    <text evidence="1">The sequence shown here is derived from an EMBL/GenBank/DDBJ whole genome shotgun (WGS) entry which is preliminary data.</text>
</comment>
<organism evidence="1 2">
    <name type="scientific">Paractinoplanes brasiliensis</name>
    <dbReference type="NCBI Taxonomy" id="52695"/>
    <lineage>
        <taxon>Bacteria</taxon>
        <taxon>Bacillati</taxon>
        <taxon>Actinomycetota</taxon>
        <taxon>Actinomycetes</taxon>
        <taxon>Micromonosporales</taxon>
        <taxon>Micromonosporaceae</taxon>
        <taxon>Paractinoplanes</taxon>
    </lineage>
</organism>
<protein>
    <submittedName>
        <fullName evidence="1">Uncharacterized protein</fullName>
    </submittedName>
</protein>